<keyword evidence="5 6" id="KW-0472">Membrane</keyword>
<evidence type="ECO:0000313" key="7">
    <source>
        <dbReference type="EMBL" id="AXI04172.1"/>
    </source>
</evidence>
<protein>
    <submittedName>
        <fullName evidence="7">LysE family translocator</fullName>
    </submittedName>
</protein>
<dbReference type="GO" id="GO:0005886">
    <property type="term" value="C:plasma membrane"/>
    <property type="evidence" value="ECO:0007669"/>
    <property type="project" value="UniProtKB-SubCell"/>
</dbReference>
<evidence type="ECO:0000256" key="1">
    <source>
        <dbReference type="ARBA" id="ARBA00004651"/>
    </source>
</evidence>
<evidence type="ECO:0000256" key="6">
    <source>
        <dbReference type="SAM" id="Phobius"/>
    </source>
</evidence>
<feature type="transmembrane region" description="Helical" evidence="6">
    <location>
        <begin position="154"/>
        <end position="176"/>
    </location>
</feature>
<proteinExistence type="predicted"/>
<feature type="transmembrane region" description="Helical" evidence="6">
    <location>
        <begin position="41"/>
        <end position="65"/>
    </location>
</feature>
<reference evidence="7 8" key="1">
    <citation type="submission" date="2018-07" db="EMBL/GenBank/DDBJ databases">
        <title>Genome sequencing of Moraxellaceae gen. HYN0046.</title>
        <authorList>
            <person name="Kim M."/>
            <person name="Yi H."/>
        </authorList>
    </citation>
    <scope>NUCLEOTIDE SEQUENCE [LARGE SCALE GENOMIC DNA]</scope>
    <source>
        <strain evidence="7 8">HYN0046</strain>
    </source>
</reference>
<name>A0A345PA63_9GAMM</name>
<dbReference type="InterPro" id="IPR001123">
    <property type="entry name" value="LeuE-type"/>
</dbReference>
<keyword evidence="4 6" id="KW-1133">Transmembrane helix</keyword>
<feature type="transmembrane region" description="Helical" evidence="6">
    <location>
        <begin position="71"/>
        <end position="92"/>
    </location>
</feature>
<feature type="transmembrane region" description="Helical" evidence="6">
    <location>
        <begin position="6"/>
        <end position="29"/>
    </location>
</feature>
<accession>A0A345PA63</accession>
<gene>
    <name evidence="7" type="ORF">HYN46_15785</name>
</gene>
<sequence>MIELNHWFIFIGAALIMAITPGPNLIYLLSRSICQGRNAAIVSLFGVVTAFLVHMFAAAIGLTALFLTIPIAYIILKWLGAGYLLWLAWQAMRPNAKSPFEARELAPDSRPKLWLMGFMTSFLNPKIAIFYLSILPQFISPQHGSVFAQSLTLGFTQIVVSFMVNLTVILTAAGLARWFALNPLWLLIQRYVMGIVLLGLALRLLIEQRKMA</sequence>
<dbReference type="Proteomes" id="UP000253940">
    <property type="component" value="Chromosome"/>
</dbReference>
<organism evidence="7 8">
    <name type="scientific">Aquirhabdus parva</name>
    <dbReference type="NCBI Taxonomy" id="2283318"/>
    <lineage>
        <taxon>Bacteria</taxon>
        <taxon>Pseudomonadati</taxon>
        <taxon>Pseudomonadota</taxon>
        <taxon>Gammaproteobacteria</taxon>
        <taxon>Moraxellales</taxon>
        <taxon>Moraxellaceae</taxon>
        <taxon>Aquirhabdus</taxon>
    </lineage>
</organism>
<dbReference type="EMBL" id="CP031222">
    <property type="protein sequence ID" value="AXI04172.1"/>
    <property type="molecule type" value="Genomic_DNA"/>
</dbReference>
<dbReference type="Pfam" id="PF01810">
    <property type="entry name" value="LysE"/>
    <property type="match status" value="1"/>
</dbReference>
<dbReference type="AlphaFoldDB" id="A0A345PA63"/>
<dbReference type="KEGG" id="mbah:HYN46_15785"/>
<dbReference type="PIRSF" id="PIRSF006324">
    <property type="entry name" value="LeuE"/>
    <property type="match status" value="1"/>
</dbReference>
<evidence type="ECO:0000256" key="2">
    <source>
        <dbReference type="ARBA" id="ARBA00022475"/>
    </source>
</evidence>
<dbReference type="GO" id="GO:0015171">
    <property type="term" value="F:amino acid transmembrane transporter activity"/>
    <property type="evidence" value="ECO:0007669"/>
    <property type="project" value="TreeGrafter"/>
</dbReference>
<dbReference type="PANTHER" id="PTHR30086">
    <property type="entry name" value="ARGININE EXPORTER PROTEIN ARGO"/>
    <property type="match status" value="1"/>
</dbReference>
<dbReference type="PANTHER" id="PTHR30086:SF20">
    <property type="entry name" value="ARGININE EXPORTER PROTEIN ARGO-RELATED"/>
    <property type="match status" value="1"/>
</dbReference>
<comment type="subcellular location">
    <subcellularLocation>
        <location evidence="1">Cell membrane</location>
        <topology evidence="1">Multi-pass membrane protein</topology>
    </subcellularLocation>
</comment>
<feature type="transmembrane region" description="Helical" evidence="6">
    <location>
        <begin position="188"/>
        <end position="206"/>
    </location>
</feature>
<keyword evidence="2" id="KW-1003">Cell membrane</keyword>
<keyword evidence="8" id="KW-1185">Reference proteome</keyword>
<evidence type="ECO:0000256" key="4">
    <source>
        <dbReference type="ARBA" id="ARBA00022989"/>
    </source>
</evidence>
<dbReference type="OrthoDB" id="9804822at2"/>
<dbReference type="RefSeq" id="WP_114900280.1">
    <property type="nucleotide sequence ID" value="NZ_CP031222.1"/>
</dbReference>
<evidence type="ECO:0000256" key="3">
    <source>
        <dbReference type="ARBA" id="ARBA00022692"/>
    </source>
</evidence>
<keyword evidence="3 6" id="KW-0812">Transmembrane</keyword>
<evidence type="ECO:0000313" key="8">
    <source>
        <dbReference type="Proteomes" id="UP000253940"/>
    </source>
</evidence>
<evidence type="ECO:0000256" key="5">
    <source>
        <dbReference type="ARBA" id="ARBA00023136"/>
    </source>
</evidence>